<evidence type="ECO:0000256" key="2">
    <source>
        <dbReference type="ARBA" id="ARBA00022691"/>
    </source>
</evidence>
<keyword evidence="1 4" id="KW-0489">Methyltransferase</keyword>
<dbReference type="InterPro" id="IPR050210">
    <property type="entry name" value="tRNA_Adenine-N(6)_MTase"/>
</dbReference>
<keyword evidence="5" id="KW-1185">Reference proteome</keyword>
<dbReference type="PROSITE" id="PS00092">
    <property type="entry name" value="N6_MTASE"/>
    <property type="match status" value="1"/>
</dbReference>
<dbReference type="FunCoup" id="F0S071">
    <property type="interactions" value="16"/>
</dbReference>
<dbReference type="CDD" id="cd02440">
    <property type="entry name" value="AdoMet_MTases"/>
    <property type="match status" value="1"/>
</dbReference>
<dbReference type="RefSeq" id="WP_013638702.1">
    <property type="nucleotide sequence ID" value="NC_015185.1"/>
</dbReference>
<feature type="domain" description="Methyltransferase small" evidence="3">
    <location>
        <begin position="33"/>
        <end position="170"/>
    </location>
</feature>
<proteinExistence type="predicted"/>
<dbReference type="InterPro" id="IPR007848">
    <property type="entry name" value="Small_mtfrase_dom"/>
</dbReference>
<reference evidence="5" key="2">
    <citation type="submission" date="2011-02" db="EMBL/GenBank/DDBJ databases">
        <title>The complete genome of Desulfurobacterium thermolithotrophum DSM 11699.</title>
        <authorList>
            <consortium name="US DOE Joint Genome Institute (JGI-PGF)"/>
            <person name="Lucas S."/>
            <person name="Copeland A."/>
            <person name="Lapidus A."/>
            <person name="Bruce D."/>
            <person name="Goodwin L."/>
            <person name="Pitluck S."/>
            <person name="Kyrpides N."/>
            <person name="Mavromatis K."/>
            <person name="Pagani I."/>
            <person name="Ivanova N."/>
            <person name="Mikhailova N."/>
            <person name="Daligault H."/>
            <person name="Detter J.C."/>
            <person name="Tapia R."/>
            <person name="Han C."/>
            <person name="Land M."/>
            <person name="Hauser L."/>
            <person name="Markowitz V."/>
            <person name="Cheng J.-F."/>
            <person name="Hugenholtz P."/>
            <person name="Woyke T."/>
            <person name="Wu D."/>
            <person name="Spring S."/>
            <person name="Brambilla E."/>
            <person name="Klenk H.-P."/>
            <person name="Eisen J.A."/>
        </authorList>
    </citation>
    <scope>NUCLEOTIDE SEQUENCE [LARGE SCALE GENOMIC DNA]</scope>
    <source>
        <strain evidence="5">DSM 11699 / BSA</strain>
    </source>
</reference>
<dbReference type="InterPro" id="IPR002052">
    <property type="entry name" value="DNA_methylase_N6_adenine_CS"/>
</dbReference>
<dbReference type="InParanoid" id="F0S071"/>
<accession>F0S071</accession>
<dbReference type="STRING" id="868864.Dester_1113"/>
<evidence type="ECO:0000259" key="3">
    <source>
        <dbReference type="Pfam" id="PF05175"/>
    </source>
</evidence>
<dbReference type="KEGG" id="dte:Dester_1113"/>
<dbReference type="HOGENOM" id="CLU_061983_3_1_0"/>
<dbReference type="InterPro" id="IPR029063">
    <property type="entry name" value="SAM-dependent_MTases_sf"/>
</dbReference>
<evidence type="ECO:0000313" key="5">
    <source>
        <dbReference type="Proteomes" id="UP000007102"/>
    </source>
</evidence>
<dbReference type="Proteomes" id="UP000007102">
    <property type="component" value="Chromosome"/>
</dbReference>
<dbReference type="GO" id="GO:0032259">
    <property type="term" value="P:methylation"/>
    <property type="evidence" value="ECO:0007669"/>
    <property type="project" value="UniProtKB-KW"/>
</dbReference>
<sequence length="249" mass="28608">MKMDKEIYDISTFLDKRTCFIQRKDGFRFGTDTFLLADFVKVKGTEKIIDLGTGCGVIPILLLKKYPQLKAFAIDVLEENINISKKNGEINGVSERFTALHLNVKEVKKVFKSGEFDIVITNPPFIEVGRGNLSQKDHRAIARQELTASLEDFIKAASYLLKNKGKLYILLPVQRFVDVIFLTRKYKVEPKRLRIIHPEAEKEANLFLLEGRKGGGKGISIEFPLIVYKNAKERVYTEEVERKYNSFLR</sequence>
<dbReference type="Gene3D" id="3.40.50.150">
    <property type="entry name" value="Vaccinia Virus protein VP39"/>
    <property type="match status" value="1"/>
</dbReference>
<dbReference type="EMBL" id="CP002543">
    <property type="protein sequence ID" value="ADY73750.1"/>
    <property type="molecule type" value="Genomic_DNA"/>
</dbReference>
<evidence type="ECO:0000313" key="4">
    <source>
        <dbReference type="EMBL" id="ADY73750.1"/>
    </source>
</evidence>
<dbReference type="Pfam" id="PF05175">
    <property type="entry name" value="MTS"/>
    <property type="match status" value="1"/>
</dbReference>
<dbReference type="GO" id="GO:0008170">
    <property type="term" value="F:N-methyltransferase activity"/>
    <property type="evidence" value="ECO:0007669"/>
    <property type="project" value="UniProtKB-ARBA"/>
</dbReference>
<dbReference type="AlphaFoldDB" id="F0S071"/>
<keyword evidence="4" id="KW-0808">Transferase</keyword>
<dbReference type="SUPFAM" id="SSF53335">
    <property type="entry name" value="S-adenosyl-L-methionine-dependent methyltransferases"/>
    <property type="match status" value="1"/>
</dbReference>
<keyword evidence="2" id="KW-0949">S-adenosyl-L-methionine</keyword>
<protein>
    <submittedName>
        <fullName evidence="4">Methyltransferase small</fullName>
    </submittedName>
</protein>
<reference evidence="4 5" key="1">
    <citation type="journal article" date="2011" name="Stand. Genomic Sci.">
        <title>Complete genome sequence of the thermophilic sulfur-reducer Desulfurobacterium thermolithotrophum type strain (BSA(T)) from a deep-sea hydrothermal vent.</title>
        <authorList>
            <person name="Goker M."/>
            <person name="Daligault H."/>
            <person name="Mwirichia R."/>
            <person name="Lapidus A."/>
            <person name="Lucas S."/>
            <person name="Deshpande S."/>
            <person name="Pagani I."/>
            <person name="Tapia R."/>
            <person name="Cheng J.F."/>
            <person name="Goodwin L."/>
            <person name="Pitluck S."/>
            <person name="Liolios K."/>
            <person name="Ivanova N."/>
            <person name="Mavromatis K."/>
            <person name="Mikhailova N."/>
            <person name="Pati A."/>
            <person name="Chen A."/>
            <person name="Palaniappan K."/>
            <person name="Han C."/>
            <person name="Land M."/>
            <person name="Hauser L."/>
            <person name="Pan C."/>
            <person name="Brambilla E.M."/>
            <person name="Rohde M."/>
            <person name="Spring S."/>
            <person name="Sikorski J."/>
            <person name="Wirth R."/>
            <person name="Detter J.C."/>
            <person name="Woyke T."/>
            <person name="Bristow J."/>
            <person name="Eisen J.A."/>
            <person name="Markowitz V."/>
            <person name="Hugenholtz P."/>
            <person name="Kyrpides N.C."/>
            <person name="Klenk H.P."/>
        </authorList>
    </citation>
    <scope>NUCLEOTIDE SEQUENCE [LARGE SCALE GENOMIC DNA]</scope>
    <source>
        <strain evidence="5">DSM 11699 / BSA</strain>
    </source>
</reference>
<organism evidence="4 5">
    <name type="scientific">Desulfurobacterium thermolithotrophum (strain DSM 11699 / BSA)</name>
    <dbReference type="NCBI Taxonomy" id="868864"/>
    <lineage>
        <taxon>Bacteria</taxon>
        <taxon>Pseudomonadati</taxon>
        <taxon>Aquificota</taxon>
        <taxon>Aquificia</taxon>
        <taxon>Desulfurobacteriales</taxon>
        <taxon>Desulfurobacteriaceae</taxon>
        <taxon>Desulfurobacterium</taxon>
    </lineage>
</organism>
<dbReference type="eggNOG" id="COG4123">
    <property type="taxonomic scope" value="Bacteria"/>
</dbReference>
<evidence type="ECO:0000256" key="1">
    <source>
        <dbReference type="ARBA" id="ARBA00022603"/>
    </source>
</evidence>
<gene>
    <name evidence="4" type="ordered locus">Dester_1113</name>
</gene>
<dbReference type="PANTHER" id="PTHR47739">
    <property type="entry name" value="TRNA1(VAL) (ADENINE(37)-N6)-METHYLTRANSFERASE"/>
    <property type="match status" value="1"/>
</dbReference>
<dbReference type="PANTHER" id="PTHR47739:SF1">
    <property type="entry name" value="TRNA1(VAL) (ADENINE(37)-N6)-METHYLTRANSFERASE"/>
    <property type="match status" value="1"/>
</dbReference>
<dbReference type="GO" id="GO:0008757">
    <property type="term" value="F:S-adenosylmethionine-dependent methyltransferase activity"/>
    <property type="evidence" value="ECO:0007669"/>
    <property type="project" value="UniProtKB-ARBA"/>
</dbReference>
<name>F0S071_DESTD</name>
<dbReference type="GO" id="GO:0003676">
    <property type="term" value="F:nucleic acid binding"/>
    <property type="evidence" value="ECO:0007669"/>
    <property type="project" value="InterPro"/>
</dbReference>